<dbReference type="Pfam" id="PF01074">
    <property type="entry name" value="Glyco_hydro_38N"/>
    <property type="match status" value="1"/>
</dbReference>
<sequence>MSEVINAHIISHTHWDREWFLNSRYTNEWLIPFFDSLFKMLEKESNYRFVLDGQTLIIEDYLDQLKRQGKDSRRYERKLKQYIKKGQILVGPYYLQPDWQLVSGESLIRNLLIGHKITEKLGRAMKV</sequence>
<dbReference type="PANTHER" id="PTHR46017:SF2">
    <property type="entry name" value="MANNOSYLGLYCERATE HYDROLASE"/>
    <property type="match status" value="1"/>
</dbReference>
<feature type="coiled-coil region" evidence="1">
    <location>
        <begin position="58"/>
        <end position="85"/>
    </location>
</feature>
<feature type="non-terminal residue" evidence="3">
    <location>
        <position position="127"/>
    </location>
</feature>
<name>X1IUS7_9ZZZZ</name>
<accession>X1IUS7</accession>
<comment type="caution">
    <text evidence="3">The sequence shown here is derived from an EMBL/GenBank/DDBJ whole genome shotgun (WGS) entry which is preliminary data.</text>
</comment>
<dbReference type="AlphaFoldDB" id="X1IUS7"/>
<dbReference type="EMBL" id="BARU01025997">
    <property type="protein sequence ID" value="GAH72990.1"/>
    <property type="molecule type" value="Genomic_DNA"/>
</dbReference>
<evidence type="ECO:0000256" key="1">
    <source>
        <dbReference type="SAM" id="Coils"/>
    </source>
</evidence>
<dbReference type="GO" id="GO:0009313">
    <property type="term" value="P:oligosaccharide catabolic process"/>
    <property type="evidence" value="ECO:0007669"/>
    <property type="project" value="TreeGrafter"/>
</dbReference>
<proteinExistence type="predicted"/>
<dbReference type="InterPro" id="IPR011330">
    <property type="entry name" value="Glyco_hydro/deAcase_b/a-brl"/>
</dbReference>
<dbReference type="Gene3D" id="3.20.110.10">
    <property type="entry name" value="Glycoside hydrolase 38, N terminal domain"/>
    <property type="match status" value="1"/>
</dbReference>
<keyword evidence="1" id="KW-0175">Coiled coil</keyword>
<dbReference type="PANTHER" id="PTHR46017">
    <property type="entry name" value="ALPHA-MANNOSIDASE 2C1"/>
    <property type="match status" value="1"/>
</dbReference>
<organism evidence="3">
    <name type="scientific">marine sediment metagenome</name>
    <dbReference type="NCBI Taxonomy" id="412755"/>
    <lineage>
        <taxon>unclassified sequences</taxon>
        <taxon>metagenomes</taxon>
        <taxon>ecological metagenomes</taxon>
    </lineage>
</organism>
<dbReference type="InterPro" id="IPR027291">
    <property type="entry name" value="Glyco_hydro_38_N_sf"/>
</dbReference>
<evidence type="ECO:0000313" key="3">
    <source>
        <dbReference type="EMBL" id="GAH72990.1"/>
    </source>
</evidence>
<protein>
    <recommendedName>
        <fullName evidence="2">Glycoside hydrolase family 38 N-terminal domain-containing protein</fullName>
    </recommendedName>
</protein>
<dbReference type="GO" id="GO:0006013">
    <property type="term" value="P:mannose metabolic process"/>
    <property type="evidence" value="ECO:0007669"/>
    <property type="project" value="InterPro"/>
</dbReference>
<dbReference type="InterPro" id="IPR000602">
    <property type="entry name" value="Glyco_hydro_38_N"/>
</dbReference>
<dbReference type="SUPFAM" id="SSF88713">
    <property type="entry name" value="Glycoside hydrolase/deacetylase"/>
    <property type="match status" value="1"/>
</dbReference>
<dbReference type="GO" id="GO:0004559">
    <property type="term" value="F:alpha-mannosidase activity"/>
    <property type="evidence" value="ECO:0007669"/>
    <property type="project" value="InterPro"/>
</dbReference>
<feature type="domain" description="Glycoside hydrolase family 38 N-terminal" evidence="2">
    <location>
        <begin position="6"/>
        <end position="125"/>
    </location>
</feature>
<gene>
    <name evidence="3" type="ORF">S03H2_41816</name>
</gene>
<reference evidence="3" key="1">
    <citation type="journal article" date="2014" name="Front. Microbiol.">
        <title>High frequency of phylogenetically diverse reductive dehalogenase-homologous genes in deep subseafloor sedimentary metagenomes.</title>
        <authorList>
            <person name="Kawai M."/>
            <person name="Futagami T."/>
            <person name="Toyoda A."/>
            <person name="Takaki Y."/>
            <person name="Nishi S."/>
            <person name="Hori S."/>
            <person name="Arai W."/>
            <person name="Tsubouchi T."/>
            <person name="Morono Y."/>
            <person name="Uchiyama I."/>
            <person name="Ito T."/>
            <person name="Fujiyama A."/>
            <person name="Inagaki F."/>
            <person name="Takami H."/>
        </authorList>
    </citation>
    <scope>NUCLEOTIDE SEQUENCE</scope>
    <source>
        <strain evidence="3">Expedition CK06-06</strain>
    </source>
</reference>
<evidence type="ECO:0000259" key="2">
    <source>
        <dbReference type="Pfam" id="PF01074"/>
    </source>
</evidence>